<organism evidence="3 4">
    <name type="scientific">Candidatus Nealsonbacteria bacterium RBG_13_37_56</name>
    <dbReference type="NCBI Taxonomy" id="1801661"/>
    <lineage>
        <taxon>Bacteria</taxon>
        <taxon>Candidatus Nealsoniibacteriota</taxon>
    </lineage>
</organism>
<dbReference type="GO" id="GO:0006352">
    <property type="term" value="P:DNA-templated transcription initiation"/>
    <property type="evidence" value="ECO:0007669"/>
    <property type="project" value="InterPro"/>
</dbReference>
<dbReference type="SUPFAM" id="SSF88659">
    <property type="entry name" value="Sigma3 and sigma4 domains of RNA polymerase sigma factors"/>
    <property type="match status" value="1"/>
</dbReference>
<dbReference type="AlphaFoldDB" id="A0A1G2DX59"/>
<dbReference type="Pfam" id="PF04545">
    <property type="entry name" value="Sigma70_r4"/>
    <property type="match status" value="1"/>
</dbReference>
<evidence type="ECO:0000256" key="1">
    <source>
        <dbReference type="ARBA" id="ARBA00023163"/>
    </source>
</evidence>
<dbReference type="InterPro" id="IPR038087">
    <property type="entry name" value="RNAP_delta_N_dom_sf"/>
</dbReference>
<dbReference type="InterPro" id="IPR036388">
    <property type="entry name" value="WH-like_DNA-bd_sf"/>
</dbReference>
<reference evidence="3 4" key="1">
    <citation type="journal article" date="2016" name="Nat. Commun.">
        <title>Thousands of microbial genomes shed light on interconnected biogeochemical processes in an aquifer system.</title>
        <authorList>
            <person name="Anantharaman K."/>
            <person name="Brown C.T."/>
            <person name="Hug L.A."/>
            <person name="Sharon I."/>
            <person name="Castelle C.J."/>
            <person name="Probst A.J."/>
            <person name="Thomas B.C."/>
            <person name="Singh A."/>
            <person name="Wilkins M.J."/>
            <person name="Karaoz U."/>
            <person name="Brodie E.L."/>
            <person name="Williams K.H."/>
            <person name="Hubbard S.S."/>
            <person name="Banfield J.F."/>
        </authorList>
    </citation>
    <scope>NUCLEOTIDE SEQUENCE [LARGE SCALE GENOMIC DNA]</scope>
</reference>
<dbReference type="Proteomes" id="UP000178893">
    <property type="component" value="Unassembled WGS sequence"/>
</dbReference>
<name>A0A1G2DX59_9BACT</name>
<evidence type="ECO:0000313" key="3">
    <source>
        <dbReference type="EMBL" id="OGZ17952.1"/>
    </source>
</evidence>
<evidence type="ECO:0000313" key="4">
    <source>
        <dbReference type="Proteomes" id="UP000178893"/>
    </source>
</evidence>
<comment type="caution">
    <text evidence="3">The sequence shown here is derived from an EMBL/GenBank/DDBJ whole genome shotgun (WGS) entry which is preliminary data.</text>
</comment>
<dbReference type="Gene3D" id="1.10.10.1250">
    <property type="entry name" value="RNA polymerase, subunit delta, N-terminal domain"/>
    <property type="match status" value="1"/>
</dbReference>
<keyword evidence="1" id="KW-0804">Transcription</keyword>
<dbReference type="EMBL" id="MHLW01000021">
    <property type="protein sequence ID" value="OGZ17952.1"/>
    <property type="molecule type" value="Genomic_DNA"/>
</dbReference>
<accession>A0A1G2DX59</accession>
<evidence type="ECO:0000259" key="2">
    <source>
        <dbReference type="PROSITE" id="PS51913"/>
    </source>
</evidence>
<protein>
    <recommendedName>
        <fullName evidence="2">HTH HARE-type domain-containing protein</fullName>
    </recommendedName>
</protein>
<dbReference type="PROSITE" id="PS51913">
    <property type="entry name" value="HTH_HARE"/>
    <property type="match status" value="1"/>
</dbReference>
<dbReference type="PANTHER" id="PTHR30603">
    <property type="entry name" value="RNA POLYMERASE SIGMA FACTOR RPO"/>
    <property type="match status" value="1"/>
</dbReference>
<dbReference type="PRINTS" id="PR00046">
    <property type="entry name" value="SIGMA70FCT"/>
</dbReference>
<dbReference type="PANTHER" id="PTHR30603:SF47">
    <property type="entry name" value="RNA POLYMERASE SIGMA FACTOR SIGD, CHLOROPLASTIC"/>
    <property type="match status" value="1"/>
</dbReference>
<dbReference type="InterPro" id="IPR050239">
    <property type="entry name" value="Sigma-70_RNA_pol_init_factors"/>
</dbReference>
<dbReference type="InterPro" id="IPR007630">
    <property type="entry name" value="RNA_pol_sigma70_r4"/>
</dbReference>
<proteinExistence type="predicted"/>
<sequence length="330" mass="38133">MNYQKICSDCLKDLTPRTLDVIERRFGLKGGERETLEAIGATHSITRERVRQIELEGILKIKPQLENNQELFNDFKKVLSGFGGLKKEDELLEVFGGSKLKNHVYFLLSNLTGFNKYQEDNNFYSFWNSEKDSFAKAKKVVESTISRLNKEKKTFSLEDLLKDQKLNKDIFASYIGISKNIQKNSEGQFGLNNWIEINPKGVKDRAYLVFKREEKPLHFTNIASMIEKLPFSGLKKVHTATVHNELIKDPRFVLVGRGLYALKEWGYEPGIVKDIIAKILKDSKKPLSKEEILKKVLEQRFVKENTVVLNLQDKSYFLRSDQGKYTIKQA</sequence>
<dbReference type="InterPro" id="IPR013324">
    <property type="entry name" value="RNA_pol_sigma_r3/r4-like"/>
</dbReference>
<dbReference type="Gene3D" id="1.10.10.10">
    <property type="entry name" value="Winged helix-like DNA-binding domain superfamily/Winged helix DNA-binding domain"/>
    <property type="match status" value="1"/>
</dbReference>
<gene>
    <name evidence="3" type="ORF">A2V72_00435</name>
</gene>
<dbReference type="InterPro" id="IPR007759">
    <property type="entry name" value="Asxl_HARE-HTH"/>
</dbReference>
<feature type="domain" description="HTH HARE-type" evidence="2">
    <location>
        <begin position="200"/>
        <end position="265"/>
    </location>
</feature>
<dbReference type="GO" id="GO:0003700">
    <property type="term" value="F:DNA-binding transcription factor activity"/>
    <property type="evidence" value="ECO:0007669"/>
    <property type="project" value="InterPro"/>
</dbReference>
<dbReference type="InterPro" id="IPR000943">
    <property type="entry name" value="RNA_pol_sigma70"/>
</dbReference>